<keyword evidence="3" id="KW-1185">Reference proteome</keyword>
<dbReference type="Proteomes" id="UP001048976">
    <property type="component" value="Unassembled WGS sequence"/>
</dbReference>
<evidence type="ECO:0000313" key="2">
    <source>
        <dbReference type="EMBL" id="MBV4455082.1"/>
    </source>
</evidence>
<proteinExistence type="predicted"/>
<gene>
    <name evidence="2" type="ORF">KVG91_21085</name>
</gene>
<dbReference type="EMBL" id="JAHSTY010000002">
    <property type="protein sequence ID" value="MBV4455082.1"/>
    <property type="molecule type" value="Genomic_DNA"/>
</dbReference>
<feature type="domain" description="DUF4062" evidence="1">
    <location>
        <begin position="3"/>
        <end position="83"/>
    </location>
</feature>
<comment type="caution">
    <text evidence="2">The sequence shown here is derived from an EMBL/GenBank/DDBJ whole genome shotgun (WGS) entry which is preliminary data.</text>
</comment>
<sequence>MNVFISSVIRGFEEYRAAAKKAVMLLGHTPKMSEEFGARPYSSQTACMLEVDQADVVVLVLGADFGFETQTGESVTQQEFRRAKASNKRILAFLETIPANEKQEAFKREVSDYVDGLFRVTFSSANELADGIVQALSLLRQNQTAINETEFEQRLAHRPNESRSSGYGHDATVEFVFLPQPALSGSLRVSDAQRDEIFLKVCQEGLSAVRDGYKPHDQPETLGLDTNVLKWRMQDDGLQWVSVSLSNGNAGSRNDMFSSYYVSPSKTRSAALAAFSLVTQGRSGWFQIALLGMDNKVFSEPPASTASSISIPHRTERLLQERQLLLPATQSVFESWLDDALYRMGRKLNL</sequence>
<evidence type="ECO:0000313" key="3">
    <source>
        <dbReference type="Proteomes" id="UP001048976"/>
    </source>
</evidence>
<protein>
    <submittedName>
        <fullName evidence="2">DUF4062 domain-containing protein</fullName>
    </submittedName>
</protein>
<organism evidence="2 3">
    <name type="scientific">Pseudomonas azadiae</name>
    <dbReference type="NCBI Taxonomy" id="2843612"/>
    <lineage>
        <taxon>Bacteria</taxon>
        <taxon>Pseudomonadati</taxon>
        <taxon>Pseudomonadota</taxon>
        <taxon>Gammaproteobacteria</taxon>
        <taxon>Pseudomonadales</taxon>
        <taxon>Pseudomonadaceae</taxon>
        <taxon>Pseudomonas</taxon>
    </lineage>
</organism>
<evidence type="ECO:0000259" key="1">
    <source>
        <dbReference type="Pfam" id="PF13271"/>
    </source>
</evidence>
<dbReference type="InterPro" id="IPR025139">
    <property type="entry name" value="DUF4062"/>
</dbReference>
<accession>A0ABS6P3M6</accession>
<reference evidence="2" key="1">
    <citation type="submission" date="2021-06" db="EMBL/GenBank/DDBJ databases">
        <title>Updating the genus Pseudomonas: Description of 43 new species and partition of the Pseudomonas putida group.</title>
        <authorList>
            <person name="Girard L."/>
            <person name="Lood C."/>
            <person name="Vandamme P."/>
            <person name="Rokni-Zadeh H."/>
            <person name="Van Noort V."/>
            <person name="Hofte M."/>
            <person name="Lavigne R."/>
            <person name="De Mot R."/>
        </authorList>
    </citation>
    <scope>NUCLEOTIDE SEQUENCE</scope>
    <source>
        <strain evidence="2">SWRI103</strain>
    </source>
</reference>
<dbReference type="Pfam" id="PF13271">
    <property type="entry name" value="DUF4062"/>
    <property type="match status" value="1"/>
</dbReference>
<name>A0ABS6P3M6_9PSED</name>
<dbReference type="RefSeq" id="WP_169375481.1">
    <property type="nucleotide sequence ID" value="NZ_JAHSTY010000002.1"/>
</dbReference>